<organism evidence="3 4">
    <name type="scientific">Parafrankia colletiae</name>
    <dbReference type="NCBI Taxonomy" id="573497"/>
    <lineage>
        <taxon>Bacteria</taxon>
        <taxon>Bacillati</taxon>
        <taxon>Actinomycetota</taxon>
        <taxon>Actinomycetes</taxon>
        <taxon>Frankiales</taxon>
        <taxon>Frankiaceae</taxon>
        <taxon>Parafrankia</taxon>
    </lineage>
</organism>
<evidence type="ECO:0000256" key="1">
    <source>
        <dbReference type="SAM" id="MobiDB-lite"/>
    </source>
</evidence>
<comment type="caution">
    <text evidence="3">The sequence shown here is derived from an EMBL/GenBank/DDBJ whole genome shotgun (WGS) entry which is preliminary data.</text>
</comment>
<dbReference type="Gene3D" id="3.20.20.30">
    <property type="entry name" value="Luciferase-like domain"/>
    <property type="match status" value="1"/>
</dbReference>
<dbReference type="InterPro" id="IPR050766">
    <property type="entry name" value="Bact_Lucif_Oxidored"/>
</dbReference>
<evidence type="ECO:0000313" key="4">
    <source>
        <dbReference type="Proteomes" id="UP000179627"/>
    </source>
</evidence>
<reference evidence="4" key="1">
    <citation type="submission" date="2016-07" db="EMBL/GenBank/DDBJ databases">
        <title>Sequence Frankia sp. strain CcI1.17.</title>
        <authorList>
            <person name="Ghodhbane-Gtari F."/>
            <person name="Swanson E."/>
            <person name="Gueddou A."/>
            <person name="Morris K."/>
            <person name="Hezbri K."/>
            <person name="Ktari A."/>
            <person name="Nouioui I."/>
            <person name="Abebe-Akele F."/>
            <person name="Simpson S."/>
            <person name="Thomas K."/>
            <person name="Gtari M."/>
            <person name="Tisa L.S."/>
            <person name="Hurst S."/>
        </authorList>
    </citation>
    <scope>NUCLEOTIDE SEQUENCE [LARGE SCALE GENOMIC DNA]</scope>
    <source>
        <strain evidence="4">Cc1.17</strain>
    </source>
</reference>
<accession>A0A1S1Q7U0</accession>
<dbReference type="Pfam" id="PF00296">
    <property type="entry name" value="Bac_luciferase"/>
    <property type="match status" value="1"/>
</dbReference>
<dbReference type="AlphaFoldDB" id="A0A1S1Q7U0"/>
<dbReference type="GO" id="GO:0005829">
    <property type="term" value="C:cytosol"/>
    <property type="evidence" value="ECO:0007669"/>
    <property type="project" value="TreeGrafter"/>
</dbReference>
<evidence type="ECO:0000313" key="3">
    <source>
        <dbReference type="EMBL" id="OHV30958.1"/>
    </source>
</evidence>
<feature type="region of interest" description="Disordered" evidence="1">
    <location>
        <begin position="361"/>
        <end position="383"/>
    </location>
</feature>
<proteinExistence type="predicted"/>
<sequence length="383" mass="39968">MTAPTRPEPAPGEEPRPRPQFKLGFMTHVTGSGGSATAYHHLTELFVAADALGVDGGFIAEHHLAGPQAGQVPSPMVALAAIAAQTRQIELGVSAVVLPLTDPVRVAEDAAVLDTLSGGRVQLGLGTGGANLARYPAFGRDPAVAGEEYFAKAAELQTILAGEPVRGTDSVLTPSAKGLLARMWGAHGTEASVRRAARLGLGVMYGTATLDAKAVQRPLVDAYLDEWAARGAVDAPPTVRADLRPRLAAIRMLFAARNRESAKHELAGLLRAQAGRVAEARGVPVSDLTDDDIVAGLNMHIGSPDDIAESLRADPALLDHAGYLMPVVNALPTDSGSTAELDRTIRWIETIATEVAPRLGWRPAAGATAGGPRRGPQERNHGD</sequence>
<dbReference type="OrthoDB" id="7903015at2"/>
<dbReference type="Proteomes" id="UP000179627">
    <property type="component" value="Unassembled WGS sequence"/>
</dbReference>
<dbReference type="EMBL" id="MBLM01000148">
    <property type="protein sequence ID" value="OHV30958.1"/>
    <property type="molecule type" value="Genomic_DNA"/>
</dbReference>
<dbReference type="InterPro" id="IPR011251">
    <property type="entry name" value="Luciferase-like_dom"/>
</dbReference>
<evidence type="ECO:0000259" key="2">
    <source>
        <dbReference type="Pfam" id="PF00296"/>
    </source>
</evidence>
<dbReference type="SUPFAM" id="SSF51679">
    <property type="entry name" value="Bacterial luciferase-like"/>
    <property type="match status" value="1"/>
</dbReference>
<dbReference type="RefSeq" id="WP_071088819.1">
    <property type="nucleotide sequence ID" value="NZ_MBLM01000148.1"/>
</dbReference>
<protein>
    <recommendedName>
        <fullName evidence="2">Luciferase-like domain-containing protein</fullName>
    </recommendedName>
</protein>
<keyword evidence="4" id="KW-1185">Reference proteome</keyword>
<dbReference type="InterPro" id="IPR036661">
    <property type="entry name" value="Luciferase-like_sf"/>
</dbReference>
<dbReference type="PANTHER" id="PTHR30137">
    <property type="entry name" value="LUCIFERASE-LIKE MONOOXYGENASE"/>
    <property type="match status" value="1"/>
</dbReference>
<gene>
    <name evidence="3" type="ORF">CC117_27120</name>
</gene>
<feature type="domain" description="Luciferase-like" evidence="2">
    <location>
        <begin position="26"/>
        <end position="313"/>
    </location>
</feature>
<name>A0A1S1Q7U0_9ACTN</name>
<dbReference type="GO" id="GO:0016705">
    <property type="term" value="F:oxidoreductase activity, acting on paired donors, with incorporation or reduction of molecular oxygen"/>
    <property type="evidence" value="ECO:0007669"/>
    <property type="project" value="InterPro"/>
</dbReference>
<dbReference type="PANTHER" id="PTHR30137:SF15">
    <property type="entry name" value="BLL6902 PROTEIN"/>
    <property type="match status" value="1"/>
</dbReference>